<proteinExistence type="inferred from homology"/>
<dbReference type="InterPro" id="IPR010095">
    <property type="entry name" value="Cas12f1-like_TNB"/>
</dbReference>
<evidence type="ECO:0000256" key="2">
    <source>
        <dbReference type="ARBA" id="ARBA00011044"/>
    </source>
</evidence>
<organism evidence="8">
    <name type="scientific">Clostridium perfringens</name>
    <dbReference type="NCBI Taxonomy" id="1502"/>
    <lineage>
        <taxon>Bacteria</taxon>
        <taxon>Bacillati</taxon>
        <taxon>Bacillota</taxon>
        <taxon>Clostridia</taxon>
        <taxon>Eubacteriales</taxon>
        <taxon>Clostridiaceae</taxon>
        <taxon>Clostridium</taxon>
    </lineage>
</organism>
<keyword evidence="3" id="KW-0815">Transposition</keyword>
<evidence type="ECO:0000259" key="7">
    <source>
        <dbReference type="Pfam" id="PF07282"/>
    </source>
</evidence>
<dbReference type="InterPro" id="IPR051399">
    <property type="entry name" value="RNA-guided_DNA_endo/Transpos"/>
</dbReference>
<sequence>MATKCIKLAGEYAKENSLEKDKFFKELRDIQYKTWLACNRAITYFYSNDMQNLIQKDVGIPKEDDKTIFGKSFVAWVENRMNEIMEGISSANVAQTRQFVNNRYSQDKKNGLLKGSVSLSQFKRDLPIIIHNKAYNVIETSKGLGVEISFFNKEKQKELNVKRIKLLFPKLDNSSKQILIRLMDKTYKQGSIQVTYNRRKKKWMFAISYTFENKLEKVLDDNLVMGIDLGITKVATMSIYDIEKHEYKKMYFKEQTIDGTELIHYRQRIEARRKSLSIASKWASDNATGHGYKRRMKKANNIGDKYNRFKDTYNHKVSRYIVDLAYKHGVKTIQMEDLSGFSEHQSESLLKNWSYYDLQNKIKYKAEEKGINTIFINPQYTSKRCSKCGNIHEENRDCKNNQSKFECVVCGHKENADINASKNIAIPYIDKIIKEYIKDTK</sequence>
<evidence type="ECO:0000259" key="6">
    <source>
        <dbReference type="Pfam" id="PF01385"/>
    </source>
</evidence>
<dbReference type="NCBIfam" id="TIGR01766">
    <property type="entry name" value="IS200/IS605 family accessory protein TnpB-like domain"/>
    <property type="match status" value="1"/>
</dbReference>
<accession>A0A8H9UY18</accession>
<evidence type="ECO:0000256" key="1">
    <source>
        <dbReference type="ARBA" id="ARBA00008761"/>
    </source>
</evidence>
<dbReference type="Proteomes" id="UP000859547">
    <property type="component" value="Unassembled WGS sequence"/>
</dbReference>
<comment type="similarity">
    <text evidence="2">In the N-terminal section; belongs to the transposase 2 family.</text>
</comment>
<comment type="caution">
    <text evidence="8">The sequence shown here is derived from an EMBL/GenBank/DDBJ whole genome shotgun (WGS) entry which is preliminary data.</text>
</comment>
<name>A0A8H9UY18_CLOPF</name>
<feature type="domain" description="Cas12f1-like TNB" evidence="7">
    <location>
        <begin position="355"/>
        <end position="424"/>
    </location>
</feature>
<dbReference type="GO" id="GO:0003677">
    <property type="term" value="F:DNA binding"/>
    <property type="evidence" value="ECO:0007669"/>
    <property type="project" value="UniProtKB-KW"/>
</dbReference>
<dbReference type="Pfam" id="PF01385">
    <property type="entry name" value="OrfB_IS605"/>
    <property type="match status" value="1"/>
</dbReference>
<evidence type="ECO:0000256" key="5">
    <source>
        <dbReference type="ARBA" id="ARBA00023172"/>
    </source>
</evidence>
<reference evidence="8" key="2">
    <citation type="submission" date="2020-07" db="EMBL/GenBank/DDBJ databases">
        <authorList>
            <consortium name="NCBI Pathogen Detection Project"/>
        </authorList>
    </citation>
    <scope>NUCLEOTIDE SEQUENCE</scope>
    <source>
        <strain evidence="8">C8</strain>
    </source>
</reference>
<dbReference type="EMBL" id="DACTCB010000022">
    <property type="protein sequence ID" value="HAT4309047.1"/>
    <property type="molecule type" value="Genomic_DNA"/>
</dbReference>
<evidence type="ECO:0000256" key="4">
    <source>
        <dbReference type="ARBA" id="ARBA00023125"/>
    </source>
</evidence>
<dbReference type="AlphaFoldDB" id="A0A8H9UY18"/>
<dbReference type="Pfam" id="PF07282">
    <property type="entry name" value="Cas12f1-like_TNB"/>
    <property type="match status" value="1"/>
</dbReference>
<evidence type="ECO:0000256" key="3">
    <source>
        <dbReference type="ARBA" id="ARBA00022578"/>
    </source>
</evidence>
<dbReference type="NCBIfam" id="NF040570">
    <property type="entry name" value="guided_TnpB"/>
    <property type="match status" value="1"/>
</dbReference>
<dbReference type="PANTHER" id="PTHR30405:SF11">
    <property type="entry name" value="RNA-GUIDED DNA ENDONUCLEASE RV2885C-RELATED"/>
    <property type="match status" value="1"/>
</dbReference>
<dbReference type="PANTHER" id="PTHR30405">
    <property type="entry name" value="TRANSPOSASE"/>
    <property type="match status" value="1"/>
</dbReference>
<dbReference type="InterPro" id="IPR001959">
    <property type="entry name" value="Transposase"/>
</dbReference>
<feature type="domain" description="Probable transposase IS891/IS1136/IS1341" evidence="6">
    <location>
        <begin position="209"/>
        <end position="339"/>
    </location>
</feature>
<comment type="similarity">
    <text evidence="1">In the C-terminal section; belongs to the transposase 35 family.</text>
</comment>
<keyword evidence="4" id="KW-0238">DNA-binding</keyword>
<reference evidence="8" key="1">
    <citation type="journal article" date="2018" name="Genome Biol.">
        <title>SKESA: strategic k-mer extension for scrupulous assemblies.</title>
        <authorList>
            <person name="Souvorov A."/>
            <person name="Agarwala R."/>
            <person name="Lipman D.J."/>
        </authorList>
    </citation>
    <scope>NUCLEOTIDE SEQUENCE</scope>
    <source>
        <strain evidence="8">C8</strain>
    </source>
</reference>
<keyword evidence="5" id="KW-0233">DNA recombination</keyword>
<gene>
    <name evidence="8" type="primary">tnpB</name>
    <name evidence="8" type="ORF">I9080_002891</name>
</gene>
<evidence type="ECO:0000313" key="8">
    <source>
        <dbReference type="EMBL" id="HAT4309047.1"/>
    </source>
</evidence>
<dbReference type="GO" id="GO:0032196">
    <property type="term" value="P:transposition"/>
    <property type="evidence" value="ECO:0007669"/>
    <property type="project" value="UniProtKB-KW"/>
</dbReference>
<protein>
    <submittedName>
        <fullName evidence="8">IS200/IS605 family element transposase accessory protein TnpB</fullName>
    </submittedName>
</protein>
<dbReference type="GO" id="GO:0006310">
    <property type="term" value="P:DNA recombination"/>
    <property type="evidence" value="ECO:0007669"/>
    <property type="project" value="UniProtKB-KW"/>
</dbReference>